<dbReference type="InterPro" id="IPR006121">
    <property type="entry name" value="HMA_dom"/>
</dbReference>
<evidence type="ECO:0000313" key="3">
    <source>
        <dbReference type="Proteomes" id="UP001596368"/>
    </source>
</evidence>
<dbReference type="Pfam" id="PF00403">
    <property type="entry name" value="HMA"/>
    <property type="match status" value="1"/>
</dbReference>
<keyword evidence="3" id="KW-1185">Reference proteome</keyword>
<evidence type="ECO:0000313" key="2">
    <source>
        <dbReference type="EMBL" id="MFC7136161.1"/>
    </source>
</evidence>
<accession>A0ABD5XQU2</accession>
<dbReference type="SUPFAM" id="SSF55008">
    <property type="entry name" value="HMA, heavy metal-associated domain"/>
    <property type="match status" value="1"/>
</dbReference>
<feature type="domain" description="HMA" evidence="1">
    <location>
        <begin position="2"/>
        <end position="66"/>
    </location>
</feature>
<dbReference type="Proteomes" id="UP001596368">
    <property type="component" value="Unassembled WGS sequence"/>
</dbReference>
<dbReference type="EMBL" id="JBHSZG010000001">
    <property type="protein sequence ID" value="MFC7136161.1"/>
    <property type="molecule type" value="Genomic_DNA"/>
</dbReference>
<evidence type="ECO:0000259" key="1">
    <source>
        <dbReference type="PROSITE" id="PS50846"/>
    </source>
</evidence>
<sequence>MPRHRYRVSGMSCTGCEVLVESAVEPLPTVTFVAADADRDTLDVGYDERLPEGLGDAIADYGFDLGDRIERI</sequence>
<proteinExistence type="predicted"/>
<dbReference type="PROSITE" id="PS50846">
    <property type="entry name" value="HMA_2"/>
    <property type="match status" value="1"/>
</dbReference>
<reference evidence="2 3" key="1">
    <citation type="journal article" date="2019" name="Int. J. Syst. Evol. Microbiol.">
        <title>The Global Catalogue of Microorganisms (GCM) 10K type strain sequencing project: providing services to taxonomists for standard genome sequencing and annotation.</title>
        <authorList>
            <consortium name="The Broad Institute Genomics Platform"/>
            <consortium name="The Broad Institute Genome Sequencing Center for Infectious Disease"/>
            <person name="Wu L."/>
            <person name="Ma J."/>
        </authorList>
    </citation>
    <scope>NUCLEOTIDE SEQUENCE [LARGE SCALE GENOMIC DNA]</scope>
    <source>
        <strain evidence="2 3">DT92</strain>
    </source>
</reference>
<name>A0ABD5XQU2_9EURY</name>
<comment type="caution">
    <text evidence="2">The sequence shown here is derived from an EMBL/GenBank/DDBJ whole genome shotgun (WGS) entry which is preliminary data.</text>
</comment>
<dbReference type="Gene3D" id="3.30.70.100">
    <property type="match status" value="1"/>
</dbReference>
<dbReference type="AlphaFoldDB" id="A0ABD5XQU2"/>
<dbReference type="RefSeq" id="WP_284012365.1">
    <property type="nucleotide sequence ID" value="NZ_CP126156.1"/>
</dbReference>
<dbReference type="CDD" id="cd00371">
    <property type="entry name" value="HMA"/>
    <property type="match status" value="1"/>
</dbReference>
<dbReference type="InterPro" id="IPR036163">
    <property type="entry name" value="HMA_dom_sf"/>
</dbReference>
<protein>
    <submittedName>
        <fullName evidence="2">Heavy-metal-associated domain-containing protein</fullName>
    </submittedName>
</protein>
<organism evidence="2 3">
    <name type="scientific">Halobaculum litoreum</name>
    <dbReference type="NCBI Taxonomy" id="3031998"/>
    <lineage>
        <taxon>Archaea</taxon>
        <taxon>Methanobacteriati</taxon>
        <taxon>Methanobacteriota</taxon>
        <taxon>Stenosarchaea group</taxon>
        <taxon>Halobacteria</taxon>
        <taxon>Halobacteriales</taxon>
        <taxon>Haloferacaceae</taxon>
        <taxon>Halobaculum</taxon>
    </lineage>
</organism>
<gene>
    <name evidence="2" type="ORF">ACFQRB_05530</name>
</gene>
<dbReference type="GeneID" id="81122350"/>